<dbReference type="Pfam" id="PF02770">
    <property type="entry name" value="Acyl-CoA_dh_M"/>
    <property type="match status" value="1"/>
</dbReference>
<evidence type="ECO:0000256" key="5">
    <source>
        <dbReference type="ARBA" id="ARBA00023002"/>
    </source>
</evidence>
<dbReference type="SUPFAM" id="SSF47203">
    <property type="entry name" value="Acyl-CoA dehydrogenase C-terminal domain-like"/>
    <property type="match status" value="1"/>
</dbReference>
<evidence type="ECO:0000259" key="8">
    <source>
        <dbReference type="Pfam" id="PF02770"/>
    </source>
</evidence>
<dbReference type="Pfam" id="PF00441">
    <property type="entry name" value="Acyl-CoA_dh_1"/>
    <property type="match status" value="1"/>
</dbReference>
<feature type="domain" description="Acyl-CoA dehydrogenase/oxidase N-terminal" evidence="9">
    <location>
        <begin position="52"/>
        <end position="129"/>
    </location>
</feature>
<protein>
    <submittedName>
        <fullName evidence="10">Acyl-CoA dehydrogenase family protein</fullName>
    </submittedName>
</protein>
<dbReference type="Gene3D" id="1.20.140.10">
    <property type="entry name" value="Butyryl-CoA Dehydrogenase, subunit A, domain 3"/>
    <property type="match status" value="1"/>
</dbReference>
<evidence type="ECO:0000313" key="10">
    <source>
        <dbReference type="EMBL" id="GAA2454494.1"/>
    </source>
</evidence>
<dbReference type="InterPro" id="IPR046373">
    <property type="entry name" value="Acyl-CoA_Oxase/DH_mid-dom_sf"/>
</dbReference>
<comment type="cofactor">
    <cofactor evidence="1 6">
        <name>FAD</name>
        <dbReference type="ChEBI" id="CHEBI:57692"/>
    </cofactor>
</comment>
<keyword evidence="5 6" id="KW-0560">Oxidoreductase</keyword>
<dbReference type="InterPro" id="IPR013786">
    <property type="entry name" value="AcylCoA_DH/ox_N"/>
</dbReference>
<evidence type="ECO:0000259" key="7">
    <source>
        <dbReference type="Pfam" id="PF00441"/>
    </source>
</evidence>
<keyword evidence="11" id="KW-1185">Reference proteome</keyword>
<organism evidence="10 11">
    <name type="scientific">Actinomadura vinacea</name>
    <dbReference type="NCBI Taxonomy" id="115336"/>
    <lineage>
        <taxon>Bacteria</taxon>
        <taxon>Bacillati</taxon>
        <taxon>Actinomycetota</taxon>
        <taxon>Actinomycetes</taxon>
        <taxon>Streptosporangiales</taxon>
        <taxon>Thermomonosporaceae</taxon>
        <taxon>Actinomadura</taxon>
    </lineage>
</organism>
<evidence type="ECO:0000256" key="4">
    <source>
        <dbReference type="ARBA" id="ARBA00022827"/>
    </source>
</evidence>
<reference evidence="10 11" key="1">
    <citation type="journal article" date="2019" name="Int. J. Syst. Evol. Microbiol.">
        <title>The Global Catalogue of Microorganisms (GCM) 10K type strain sequencing project: providing services to taxonomists for standard genome sequencing and annotation.</title>
        <authorList>
            <consortium name="The Broad Institute Genomics Platform"/>
            <consortium name="The Broad Institute Genome Sequencing Center for Infectious Disease"/>
            <person name="Wu L."/>
            <person name="Ma J."/>
        </authorList>
    </citation>
    <scope>NUCLEOTIDE SEQUENCE [LARGE SCALE GENOMIC DNA]</scope>
    <source>
        <strain evidence="10 11">JCM 3325</strain>
    </source>
</reference>
<dbReference type="PANTHER" id="PTHR43292:SF4">
    <property type="entry name" value="ACYL-COA DEHYDROGENASE FADE34"/>
    <property type="match status" value="1"/>
</dbReference>
<gene>
    <name evidence="10" type="ORF">GCM10010191_86790</name>
</gene>
<feature type="domain" description="Acyl-CoA dehydrogenase/oxidase C-terminal" evidence="7">
    <location>
        <begin position="240"/>
        <end position="385"/>
    </location>
</feature>
<accession>A0ABN3KEF6</accession>
<dbReference type="Proteomes" id="UP001501231">
    <property type="component" value="Unassembled WGS sequence"/>
</dbReference>
<keyword evidence="4 6" id="KW-0274">FAD</keyword>
<dbReference type="InterPro" id="IPR037069">
    <property type="entry name" value="AcylCoA_DH/ox_N_sf"/>
</dbReference>
<comment type="similarity">
    <text evidence="2 6">Belongs to the acyl-CoA dehydrogenase family.</text>
</comment>
<name>A0ABN3KEF6_9ACTN</name>
<dbReference type="PANTHER" id="PTHR43292">
    <property type="entry name" value="ACYL-COA DEHYDROGENASE"/>
    <property type="match status" value="1"/>
</dbReference>
<dbReference type="Pfam" id="PF02771">
    <property type="entry name" value="Acyl-CoA_dh_N"/>
    <property type="match status" value="1"/>
</dbReference>
<evidence type="ECO:0000256" key="3">
    <source>
        <dbReference type="ARBA" id="ARBA00022630"/>
    </source>
</evidence>
<evidence type="ECO:0000256" key="1">
    <source>
        <dbReference type="ARBA" id="ARBA00001974"/>
    </source>
</evidence>
<dbReference type="RefSeq" id="WP_344597399.1">
    <property type="nucleotide sequence ID" value="NZ_BAAARW010000039.1"/>
</dbReference>
<dbReference type="SUPFAM" id="SSF56645">
    <property type="entry name" value="Acyl-CoA dehydrogenase NM domain-like"/>
    <property type="match status" value="1"/>
</dbReference>
<sequence>MDLDDFRRDARAWLRDRTAPRTAVADGPDDVSIFHDLPPERERALIHRAMAWQREKFDAGYGAITWPAEHGGAGLGPEFEEAFNEEQALREVPADHELFRVTVHLIAPTVRIAGTPEQREKFVRRFLRAEELCVQLFSEPGAGSDLAGLATRAVRDGDDWLVTGQKVWSSGAQFAEWGMLIARTDPDVPKHAGLTAFLLPMDSPGVTVRPLRQMSGGASFSEVFLDGVRVPDRLRLGDAGQGWKVALTTLGFEREISGGESRVGGGWRQLLPLARRLGRTGDPLVRQLLADVYIHERLAEVAALRDRARPGGTPGPASSFRKLHWVNGMARAARAAEALLGPSLTADTGERGTFSWTEHVLGAPGYRIAGGSDEIQRNIIAERVLGLPGEPRVDRDRPWRDLPR</sequence>
<dbReference type="EMBL" id="BAAARW010000039">
    <property type="protein sequence ID" value="GAA2454494.1"/>
    <property type="molecule type" value="Genomic_DNA"/>
</dbReference>
<comment type="caution">
    <text evidence="10">The sequence shown here is derived from an EMBL/GenBank/DDBJ whole genome shotgun (WGS) entry which is preliminary data.</text>
</comment>
<keyword evidence="3 6" id="KW-0285">Flavoprotein</keyword>
<evidence type="ECO:0000259" key="9">
    <source>
        <dbReference type="Pfam" id="PF02771"/>
    </source>
</evidence>
<dbReference type="InterPro" id="IPR009100">
    <property type="entry name" value="AcylCoA_DH/oxidase_NM_dom_sf"/>
</dbReference>
<dbReference type="InterPro" id="IPR009075">
    <property type="entry name" value="AcylCo_DH/oxidase_C"/>
</dbReference>
<feature type="domain" description="Acyl-CoA oxidase/dehydrogenase middle" evidence="8">
    <location>
        <begin position="137"/>
        <end position="227"/>
    </location>
</feature>
<dbReference type="Gene3D" id="1.10.540.10">
    <property type="entry name" value="Acyl-CoA dehydrogenase/oxidase, N-terminal domain"/>
    <property type="match status" value="1"/>
</dbReference>
<dbReference type="Gene3D" id="2.40.110.10">
    <property type="entry name" value="Butyryl-CoA Dehydrogenase, subunit A, domain 2"/>
    <property type="match status" value="1"/>
</dbReference>
<evidence type="ECO:0000256" key="2">
    <source>
        <dbReference type="ARBA" id="ARBA00009347"/>
    </source>
</evidence>
<dbReference type="InterPro" id="IPR006091">
    <property type="entry name" value="Acyl-CoA_Oxase/DH_mid-dom"/>
</dbReference>
<dbReference type="InterPro" id="IPR036250">
    <property type="entry name" value="AcylCo_DH-like_C"/>
</dbReference>
<evidence type="ECO:0000313" key="11">
    <source>
        <dbReference type="Proteomes" id="UP001501231"/>
    </source>
</evidence>
<proteinExistence type="inferred from homology"/>
<dbReference type="InterPro" id="IPR052161">
    <property type="entry name" value="Mycobact_Acyl-CoA_DH"/>
</dbReference>
<evidence type="ECO:0000256" key="6">
    <source>
        <dbReference type="RuleBase" id="RU362125"/>
    </source>
</evidence>